<sequence>MVKDGIFETNHARGPSPDVTILSSTLLRLQVQEWNVIRNNQVTSSLSLARITHTTWLTVPKMRSMLDPGVIFANAHPICHINGHGSDAFVIACLTPQAFFSGQPHLKHNHPKIPPAEHRIYLCPSRSSALFYFVLDVIRLASAGAIITASIDTRSDTWSDALFRGLSSTRTEPKFSPAILHSREKEWKDIQVGDAVRVKSNNFVPADLILISLSEPERSCHIETSNLDKTNLKHARKPRRSHPTTRNGPDSILTGNGGSFLQQMLLHSYSLVKKIFEYLLQVSPLLPASTAQKGSELHMITLGCRLSRESEQRGLCRAEDPILQCHRAISSVFTCQTTNKLTRRFNIFGISPQSMSTNSLQKGLVEDARDIIKTARLMVQEKNADEIFQRRRKDPDEVLPIDKSKLLHTNLSLILTNSKVRKLLSDFSLIGHDLLTHGTSKTADILRPNQDALAHINETGPHDQFVTKGRRMVGSNEAPVLKAMVPGSGAAVAWHPMGELSQGAIVKGENGEVTSGEQAYRAGRSQAEGMLQIQFCPSHAPIICYFRAVNCIREGDDPEATKTGLLDKVREMHDCITDRIPQQHKDAANGQFQHGRLFLTEEYFPEER</sequence>
<feature type="region of interest" description="Disordered" evidence="1">
    <location>
        <begin position="231"/>
        <end position="253"/>
    </location>
</feature>
<reference evidence="4" key="2">
    <citation type="submission" date="2015-01" db="EMBL/GenBank/DDBJ databases">
        <title>Evolutionary Origins and Diversification of the Mycorrhizal Mutualists.</title>
        <authorList>
            <consortium name="DOE Joint Genome Institute"/>
            <consortium name="Mycorrhizal Genomics Consortium"/>
            <person name="Kohler A."/>
            <person name="Kuo A."/>
            <person name="Nagy L.G."/>
            <person name="Floudas D."/>
            <person name="Copeland A."/>
            <person name="Barry K.W."/>
            <person name="Cichocki N."/>
            <person name="Veneault-Fourrey C."/>
            <person name="LaButti K."/>
            <person name="Lindquist E.A."/>
            <person name="Lipzen A."/>
            <person name="Lundell T."/>
            <person name="Morin E."/>
            <person name="Murat C."/>
            <person name="Riley R."/>
            <person name="Ohm R."/>
            <person name="Sun H."/>
            <person name="Tunlid A."/>
            <person name="Henrissat B."/>
            <person name="Grigoriev I.V."/>
            <person name="Hibbett D.S."/>
            <person name="Martin F."/>
        </authorList>
    </citation>
    <scope>NUCLEOTIDE SEQUENCE [LARGE SCALE GENOMIC DNA]</scope>
    <source>
        <strain evidence="4">F 1598</strain>
    </source>
</reference>
<dbReference type="OrthoDB" id="19394at2759"/>
<dbReference type="GO" id="GO:0045332">
    <property type="term" value="P:phospholipid translocation"/>
    <property type="evidence" value="ECO:0007669"/>
    <property type="project" value="TreeGrafter"/>
</dbReference>
<dbReference type="Gene3D" id="2.70.150.10">
    <property type="entry name" value="Calcium-transporting ATPase, cytoplasmic transduction domain A"/>
    <property type="match status" value="1"/>
</dbReference>
<gene>
    <name evidence="3" type="ORF">PILCRDRAFT_15404</name>
</gene>
<protein>
    <recommendedName>
        <fullName evidence="2">HAM1-like N-terminal domain-containing protein</fullName>
    </recommendedName>
</protein>
<reference evidence="3 4" key="1">
    <citation type="submission" date="2014-04" db="EMBL/GenBank/DDBJ databases">
        <authorList>
            <consortium name="DOE Joint Genome Institute"/>
            <person name="Kuo A."/>
            <person name="Tarkka M."/>
            <person name="Buscot F."/>
            <person name="Kohler A."/>
            <person name="Nagy L.G."/>
            <person name="Floudas D."/>
            <person name="Copeland A."/>
            <person name="Barry K.W."/>
            <person name="Cichocki N."/>
            <person name="Veneault-Fourrey C."/>
            <person name="LaButti K."/>
            <person name="Lindquist E.A."/>
            <person name="Lipzen A."/>
            <person name="Lundell T."/>
            <person name="Morin E."/>
            <person name="Murat C."/>
            <person name="Sun H."/>
            <person name="Tunlid A."/>
            <person name="Henrissat B."/>
            <person name="Grigoriev I.V."/>
            <person name="Hibbett D.S."/>
            <person name="Martin F."/>
            <person name="Nordberg H.P."/>
            <person name="Cantor M.N."/>
            <person name="Hua S.X."/>
        </authorList>
    </citation>
    <scope>NUCLEOTIDE SEQUENCE [LARGE SCALE GENOMIC DNA]</scope>
    <source>
        <strain evidence="3 4">F 1598</strain>
    </source>
</reference>
<dbReference type="SUPFAM" id="SSF81653">
    <property type="entry name" value="Calcium ATPase, transduction domain A"/>
    <property type="match status" value="1"/>
</dbReference>
<dbReference type="GO" id="GO:0005802">
    <property type="term" value="C:trans-Golgi network"/>
    <property type="evidence" value="ECO:0007669"/>
    <property type="project" value="TreeGrafter"/>
</dbReference>
<dbReference type="PANTHER" id="PTHR24092:SF150">
    <property type="entry name" value="PHOSPHOLIPID-TRANSPORTING ATPASE"/>
    <property type="match status" value="1"/>
</dbReference>
<evidence type="ECO:0000313" key="4">
    <source>
        <dbReference type="Proteomes" id="UP000054166"/>
    </source>
</evidence>
<dbReference type="GO" id="GO:0140326">
    <property type="term" value="F:ATPase-coupled intramembrane lipid transporter activity"/>
    <property type="evidence" value="ECO:0007669"/>
    <property type="project" value="TreeGrafter"/>
</dbReference>
<dbReference type="HOGENOM" id="CLU_449127_0_0_1"/>
<dbReference type="InterPro" id="IPR008250">
    <property type="entry name" value="ATPase_P-typ_transduc_dom_A_sf"/>
</dbReference>
<evidence type="ECO:0000259" key="2">
    <source>
        <dbReference type="Pfam" id="PF19343"/>
    </source>
</evidence>
<dbReference type="PANTHER" id="PTHR24092">
    <property type="entry name" value="PROBABLE PHOSPHOLIPID-TRANSPORTING ATPASE"/>
    <property type="match status" value="1"/>
</dbReference>
<accession>A0A0C3EZ46</accession>
<organism evidence="3 4">
    <name type="scientific">Piloderma croceum (strain F 1598)</name>
    <dbReference type="NCBI Taxonomy" id="765440"/>
    <lineage>
        <taxon>Eukaryota</taxon>
        <taxon>Fungi</taxon>
        <taxon>Dikarya</taxon>
        <taxon>Basidiomycota</taxon>
        <taxon>Agaricomycotina</taxon>
        <taxon>Agaricomycetes</taxon>
        <taxon>Agaricomycetidae</taxon>
        <taxon>Atheliales</taxon>
        <taxon>Atheliaceae</taxon>
        <taxon>Piloderma</taxon>
    </lineage>
</organism>
<feature type="domain" description="HAM1-like N-terminal" evidence="2">
    <location>
        <begin position="361"/>
        <end position="608"/>
    </location>
</feature>
<feature type="compositionally biased region" description="Basic residues" evidence="1">
    <location>
        <begin position="232"/>
        <end position="243"/>
    </location>
</feature>
<dbReference type="AlphaFoldDB" id="A0A0C3EZ46"/>
<dbReference type="EMBL" id="KN833089">
    <property type="protein sequence ID" value="KIM73214.1"/>
    <property type="molecule type" value="Genomic_DNA"/>
</dbReference>
<evidence type="ECO:0000313" key="3">
    <source>
        <dbReference type="EMBL" id="KIM73214.1"/>
    </source>
</evidence>
<dbReference type="InterPro" id="IPR045967">
    <property type="entry name" value="HAM1-like_N"/>
</dbReference>
<name>A0A0C3EZ46_PILCF</name>
<dbReference type="STRING" id="765440.A0A0C3EZ46"/>
<dbReference type="Proteomes" id="UP000054166">
    <property type="component" value="Unassembled WGS sequence"/>
</dbReference>
<proteinExistence type="predicted"/>
<keyword evidence="4" id="KW-1185">Reference proteome</keyword>
<dbReference type="InParanoid" id="A0A0C3EZ46"/>
<dbReference type="Pfam" id="PF19343">
    <property type="entry name" value="HAM1_N"/>
    <property type="match status" value="1"/>
</dbReference>
<evidence type="ECO:0000256" key="1">
    <source>
        <dbReference type="SAM" id="MobiDB-lite"/>
    </source>
</evidence>
<dbReference type="GO" id="GO:0005886">
    <property type="term" value="C:plasma membrane"/>
    <property type="evidence" value="ECO:0007669"/>
    <property type="project" value="TreeGrafter"/>
</dbReference>